<feature type="chain" id="PRO_5012832539" evidence="1">
    <location>
        <begin position="27"/>
        <end position="398"/>
    </location>
</feature>
<dbReference type="RefSeq" id="WP_096754120.1">
    <property type="nucleotide sequence ID" value="NZ_CP023525.1"/>
</dbReference>
<sequence>MLLQRLIPGIRALTLALTLVGFSAAAQPEGWQNLRQQAKGQTVYFNAWGGDPAVNGYLDWVRHEVKTHYGVTLKLVKLADAADAVRRIQSEAAAGRKTSGSVDLLWVNGENFSVLKQAGLLSENWAENLPNWRYIDVKKPVREDFSVPVDGAEAPWGSAQLMFIGDKQRTPEFPQNAQQLLELARVNPGKLSYPRPPDFTGTAFLEQLLIVLTEKPDALKTAPDPATFEQVTAPLWRYLDQLHPFLWQKGKTFPPTPARMDRMLADGELLLSVTFNPAHVDNLIARRQLQPSAKSFGLSAGMLGNVHFVAIPANSNAKAGAQVVANFLMSPEAQIRKADPAVWGDASVLSSNALPPVQKAQLEALAPKSQHPVPFLAEPHAAWVSALEHAWLQRYGSR</sequence>
<evidence type="ECO:0000313" key="3">
    <source>
        <dbReference type="Proteomes" id="UP000217979"/>
    </source>
</evidence>
<dbReference type="PANTHER" id="PTHR42779">
    <property type="entry name" value="PROTEIN YNJB"/>
    <property type="match status" value="1"/>
</dbReference>
<dbReference type="PIRSF" id="PIRSF029172">
    <property type="entry name" value="UCP029172_ABC_sbc_YnjB"/>
    <property type="match status" value="1"/>
</dbReference>
<keyword evidence="1" id="KW-0732">Signal</keyword>
<evidence type="ECO:0000313" key="2">
    <source>
        <dbReference type="EMBL" id="ATF93137.1"/>
    </source>
</evidence>
<dbReference type="GO" id="GO:0030288">
    <property type="term" value="C:outer membrane-bounded periplasmic space"/>
    <property type="evidence" value="ECO:0007669"/>
    <property type="project" value="UniProtKB-ARBA"/>
</dbReference>
<reference evidence="2 3" key="1">
    <citation type="submission" date="2017-09" db="EMBL/GenBank/DDBJ databases">
        <title>FDA dAtabase for Regulatory Grade micrObial Sequences (FDA-ARGOS): Supporting development and validation of Infectious Disease Dx tests.</title>
        <authorList>
            <person name="Minogue T."/>
            <person name="Wolcott M."/>
            <person name="Wasieloski L."/>
            <person name="Aguilar W."/>
            <person name="Moore D."/>
            <person name="Tallon L."/>
            <person name="Sadzewicz L."/>
            <person name="Ott S."/>
            <person name="Zhao X."/>
            <person name="Nagaraj S."/>
            <person name="Vavikolanu K."/>
            <person name="Aluvathingal J."/>
            <person name="Nadendla S."/>
            <person name="Sichtig H."/>
        </authorList>
    </citation>
    <scope>NUCLEOTIDE SEQUENCE [LARGE SCALE GENOMIC DNA]</scope>
    <source>
        <strain evidence="2 3">FDAARGOS_392</strain>
    </source>
</reference>
<evidence type="ECO:0000256" key="1">
    <source>
        <dbReference type="SAM" id="SignalP"/>
    </source>
</evidence>
<dbReference type="InterPro" id="IPR027020">
    <property type="entry name" value="YnjB"/>
</dbReference>
<dbReference type="Pfam" id="PF13416">
    <property type="entry name" value="SBP_bac_8"/>
    <property type="match status" value="1"/>
</dbReference>
<dbReference type="Proteomes" id="UP000217979">
    <property type="component" value="Chromosome"/>
</dbReference>
<feature type="signal peptide" evidence="1">
    <location>
        <begin position="1"/>
        <end position="26"/>
    </location>
</feature>
<proteinExistence type="predicted"/>
<dbReference type="PANTHER" id="PTHR42779:SF1">
    <property type="entry name" value="PROTEIN YNJB"/>
    <property type="match status" value="1"/>
</dbReference>
<dbReference type="EMBL" id="CP023525">
    <property type="protein sequence ID" value="ATF93137.1"/>
    <property type="molecule type" value="Genomic_DNA"/>
</dbReference>
<organism evidence="2 3">
    <name type="scientific">Cedecea neteri</name>
    <dbReference type="NCBI Taxonomy" id="158822"/>
    <lineage>
        <taxon>Bacteria</taxon>
        <taxon>Pseudomonadati</taxon>
        <taxon>Pseudomonadota</taxon>
        <taxon>Gammaproteobacteria</taxon>
        <taxon>Enterobacterales</taxon>
        <taxon>Enterobacteriaceae</taxon>
        <taxon>Cedecea</taxon>
    </lineage>
</organism>
<dbReference type="Gene3D" id="3.40.190.10">
    <property type="entry name" value="Periplasmic binding protein-like II"/>
    <property type="match status" value="2"/>
</dbReference>
<gene>
    <name evidence="2" type="ORF">CO704_13965</name>
</gene>
<dbReference type="NCBIfam" id="NF008633">
    <property type="entry name" value="PRK11622.1"/>
    <property type="match status" value="1"/>
</dbReference>
<dbReference type="AlphaFoldDB" id="A0A291DZA8"/>
<protein>
    <submittedName>
        <fullName evidence="2">ABC transporter substrate-binding protein</fullName>
    </submittedName>
</protein>
<dbReference type="InterPro" id="IPR006059">
    <property type="entry name" value="SBP"/>
</dbReference>
<accession>A0A291DZA8</accession>
<name>A0A291DZA8_9ENTR</name>
<dbReference type="SUPFAM" id="SSF53850">
    <property type="entry name" value="Periplasmic binding protein-like II"/>
    <property type="match status" value="1"/>
</dbReference>